<reference evidence="1" key="1">
    <citation type="journal article" date="2014" name="Genome Announc.">
        <title>Draft Genome Sequences of Marine Flavobacterium Nonlabens Strains NR17, NR24, NR27, NR32, NR33, and Ara13.</title>
        <authorList>
            <person name="Nakanishi M."/>
            <person name="Meirelles P."/>
            <person name="Suzuki R."/>
            <person name="Takatani N."/>
            <person name="Mino S."/>
            <person name="Suda W."/>
            <person name="Oshima K."/>
            <person name="Hattori M."/>
            <person name="Ohkuma M."/>
            <person name="Hosokawa M."/>
            <person name="Miyashita K."/>
            <person name="Thompson F.L."/>
            <person name="Niwa A."/>
            <person name="Sawabe T."/>
            <person name="Sawabe T."/>
        </authorList>
    </citation>
    <scope>NUCLEOTIDE SEQUENCE [LARGE SCALE GENOMIC DNA]</scope>
    <source>
        <strain evidence="1">JCM 19294</strain>
    </source>
</reference>
<dbReference type="Proteomes" id="UP000029221">
    <property type="component" value="Unassembled WGS sequence"/>
</dbReference>
<dbReference type="AlphaFoldDB" id="A0A090Q1V7"/>
<proteinExistence type="predicted"/>
<accession>A0A090Q1V7</accession>
<dbReference type="STRING" id="319236.BST91_12195"/>
<evidence type="ECO:0000313" key="2">
    <source>
        <dbReference type="Proteomes" id="UP000029221"/>
    </source>
</evidence>
<accession>A0A2S7TGC0</accession>
<protein>
    <submittedName>
        <fullName evidence="1">Uncharacterized protein</fullName>
    </submittedName>
</protein>
<dbReference type="RefSeq" id="WP_042276391.1">
    <property type="nucleotide sequence ID" value="NZ_BBML01000001.1"/>
</dbReference>
<gene>
    <name evidence="1" type="ORF">JCM19294_2495</name>
</gene>
<dbReference type="EMBL" id="BBML01000001">
    <property type="protein sequence ID" value="GAK95713.1"/>
    <property type="molecule type" value="Genomic_DNA"/>
</dbReference>
<name>A0A090Q1V7_9FLAO</name>
<keyword evidence="2" id="KW-1185">Reference proteome</keyword>
<organism evidence="1 2">
    <name type="scientific">Nonlabens tegetincola</name>
    <dbReference type="NCBI Taxonomy" id="323273"/>
    <lineage>
        <taxon>Bacteria</taxon>
        <taxon>Pseudomonadati</taxon>
        <taxon>Bacteroidota</taxon>
        <taxon>Flavobacteriia</taxon>
        <taxon>Flavobacteriales</taxon>
        <taxon>Flavobacteriaceae</taxon>
        <taxon>Nonlabens</taxon>
    </lineage>
</organism>
<evidence type="ECO:0000313" key="1">
    <source>
        <dbReference type="EMBL" id="GAK95713.1"/>
    </source>
</evidence>
<sequence>MKTFYLIGLLMTFSNFSTSDYNYCGCGDFEGGITHYQILNNGRGCCTGTVVGEYAYYDTYVNEGEAWHWIGREFISPAAAQESCCSGQNV</sequence>
<comment type="caution">
    <text evidence="1">The sequence shown here is derived from an EMBL/GenBank/DDBJ whole genome shotgun (WGS) entry which is preliminary data.</text>
</comment>